<accession>A0A1I7ZZ27</accession>
<evidence type="ECO:0000256" key="1">
    <source>
        <dbReference type="SAM" id="MobiDB-lite"/>
    </source>
</evidence>
<keyword evidence="2" id="KW-1185">Reference proteome</keyword>
<reference evidence="3" key="1">
    <citation type="submission" date="2016-11" db="UniProtKB">
        <authorList>
            <consortium name="WormBaseParasite"/>
        </authorList>
    </citation>
    <scope>IDENTIFICATION</scope>
</reference>
<feature type="compositionally biased region" description="Polar residues" evidence="1">
    <location>
        <begin position="106"/>
        <end position="115"/>
    </location>
</feature>
<name>A0A1I7ZZ27_9BILA</name>
<proteinExistence type="predicted"/>
<feature type="compositionally biased region" description="Basic and acidic residues" evidence="1">
    <location>
        <begin position="76"/>
        <end position="104"/>
    </location>
</feature>
<dbReference type="AlphaFoldDB" id="A0A1I7ZZ27"/>
<evidence type="ECO:0000313" key="2">
    <source>
        <dbReference type="Proteomes" id="UP000095287"/>
    </source>
</evidence>
<dbReference type="WBParaSite" id="L893_g31062.t1">
    <property type="protein sequence ID" value="L893_g31062.t1"/>
    <property type="gene ID" value="L893_g31062"/>
</dbReference>
<feature type="region of interest" description="Disordered" evidence="1">
    <location>
        <begin position="63"/>
        <end position="127"/>
    </location>
</feature>
<organism evidence="2 3">
    <name type="scientific">Steinernema glaseri</name>
    <dbReference type="NCBI Taxonomy" id="37863"/>
    <lineage>
        <taxon>Eukaryota</taxon>
        <taxon>Metazoa</taxon>
        <taxon>Ecdysozoa</taxon>
        <taxon>Nematoda</taxon>
        <taxon>Chromadorea</taxon>
        <taxon>Rhabditida</taxon>
        <taxon>Tylenchina</taxon>
        <taxon>Panagrolaimomorpha</taxon>
        <taxon>Strongyloidoidea</taxon>
        <taxon>Steinernematidae</taxon>
        <taxon>Steinernema</taxon>
    </lineage>
</organism>
<protein>
    <submittedName>
        <fullName evidence="3">Uncharacterized protein</fullName>
    </submittedName>
</protein>
<sequence length="219" mass="24428">MWHIECLKWLDKPRSISHSHSSRFRQNWADYPNMEIRISRSRLQKRAKTVLVPLFHNISVEIRGRSDPQVPSGNKPAERGQEGRRIQAEADRAPVRVEDPRELGPQKSSNTNHRTPSPHRIFPPRPRGGKALFTVEGPGSTFNPPDPLALDSPFVRASASPPPRRAPGRRLSEELCVLCGPENPASIWALGPFTGKAAARPRVSVTRRRAAAAEGAREK</sequence>
<dbReference type="Proteomes" id="UP000095287">
    <property type="component" value="Unplaced"/>
</dbReference>
<evidence type="ECO:0000313" key="3">
    <source>
        <dbReference type="WBParaSite" id="L893_g31062.t1"/>
    </source>
</evidence>